<gene>
    <name evidence="1" type="ORF">ACFPZN_54765</name>
</gene>
<organism evidence="1 2">
    <name type="scientific">Actinomadura rugatobispora</name>
    <dbReference type="NCBI Taxonomy" id="1994"/>
    <lineage>
        <taxon>Bacteria</taxon>
        <taxon>Bacillati</taxon>
        <taxon>Actinomycetota</taxon>
        <taxon>Actinomycetes</taxon>
        <taxon>Streptosporangiales</taxon>
        <taxon>Thermomonosporaceae</taxon>
        <taxon>Actinomadura</taxon>
    </lineage>
</organism>
<dbReference type="EMBL" id="JBHSON010000177">
    <property type="protein sequence ID" value="MFC5754736.1"/>
    <property type="molecule type" value="Genomic_DNA"/>
</dbReference>
<comment type="caution">
    <text evidence="1">The sequence shown here is derived from an EMBL/GenBank/DDBJ whole genome shotgun (WGS) entry which is preliminary data.</text>
</comment>
<evidence type="ECO:0000313" key="2">
    <source>
        <dbReference type="Proteomes" id="UP001596074"/>
    </source>
</evidence>
<dbReference type="Proteomes" id="UP001596074">
    <property type="component" value="Unassembled WGS sequence"/>
</dbReference>
<sequence length="298" mass="33860">MGGGHAHYVIVDGKELGVWWRRRGAHTLFHDVMWGPDRTIDFIRSQSGGTSASWMNSVWWEGVALLDLRRRRMLVHSGQDVAGPQRDTSVLEIRAWLRVAHALWPRWTVTWAARELFEVMDYLGLPYDTVLYLDEPPRPQRVQWALPPAEDDDLSCVALTLVAVRDASGRLSFSGLWCDGMEGPLLAGPEIMLVPQEESVPFAALESVPRNGVYIDATTRRLDWWSLDAPHDPRTAARTWTGWTLIDHGDAFEEVIDLIGPEILLQPPSGERRIARWFDEDTRDPADRRALRKALITP</sequence>
<protein>
    <submittedName>
        <fullName evidence="1">Uncharacterized protein</fullName>
    </submittedName>
</protein>
<dbReference type="RefSeq" id="WP_378293127.1">
    <property type="nucleotide sequence ID" value="NZ_JBHSON010000177.1"/>
</dbReference>
<proteinExistence type="predicted"/>
<reference evidence="2" key="1">
    <citation type="journal article" date="2019" name="Int. J. Syst. Evol. Microbiol.">
        <title>The Global Catalogue of Microorganisms (GCM) 10K type strain sequencing project: providing services to taxonomists for standard genome sequencing and annotation.</title>
        <authorList>
            <consortium name="The Broad Institute Genomics Platform"/>
            <consortium name="The Broad Institute Genome Sequencing Center for Infectious Disease"/>
            <person name="Wu L."/>
            <person name="Ma J."/>
        </authorList>
    </citation>
    <scope>NUCLEOTIDE SEQUENCE [LARGE SCALE GENOMIC DNA]</scope>
    <source>
        <strain evidence="2">KCTC 42087</strain>
    </source>
</reference>
<accession>A0ABW1AJE9</accession>
<evidence type="ECO:0000313" key="1">
    <source>
        <dbReference type="EMBL" id="MFC5754736.1"/>
    </source>
</evidence>
<name>A0ABW1AJE9_9ACTN</name>
<keyword evidence="2" id="KW-1185">Reference proteome</keyword>